<reference evidence="2 3" key="1">
    <citation type="submission" date="2019-08" db="EMBL/GenBank/DDBJ databases">
        <title>Draft genome for granaticin producer strain Streptomyces parvus C05.</title>
        <authorList>
            <person name="Gonzalez-Pimentel J.L."/>
        </authorList>
    </citation>
    <scope>NUCLEOTIDE SEQUENCE [LARGE SCALE GENOMIC DNA]</scope>
    <source>
        <strain evidence="2 3">C05</strain>
    </source>
</reference>
<proteinExistence type="predicted"/>
<comment type="caution">
    <text evidence="2">The sequence shown here is derived from an EMBL/GenBank/DDBJ whole genome shotgun (WGS) entry which is preliminary data.</text>
</comment>
<name>A0A5D4JKW5_9ACTN</name>
<sequence>MTPTSSPTPGSRRPSAAELSDSASTFTLRMSVIGCETDIALDRTRDRHGRTVHPAAAEAARARRDTAAVEAYRTHLAPHAEALLDVARLVLDDLPPAQHLAGWHAVLDVLHATTAQIRRILERPAAPGSEDERAQHAALWPHLTVWADHGYIASDLADQREGGQHQKSPLTDEERQTWTEMAVAAQRRGALELTESWYAADGQPITLAYLVEDDESIVVALRGDPGAPGWQVIGHYEHEYEAGRDLPAPVPPGVLRPDLSRHNRPAPAPEESLQDLLCDVVDGRSAGDVSNALLGAVQRGYAAGPMVRLQELVETSAQFASALETVQGRQIAGRLSALGRQIEFLTREVHEAAEDLGATVAVLPPHRTPVARVRPRPAVDTSPPVPPPIAGLPVRHR</sequence>
<feature type="compositionally biased region" description="Low complexity" evidence="1">
    <location>
        <begin position="1"/>
        <end position="14"/>
    </location>
</feature>
<dbReference type="Proteomes" id="UP000323242">
    <property type="component" value="Unassembled WGS sequence"/>
</dbReference>
<feature type="compositionally biased region" description="Low complexity" evidence="1">
    <location>
        <begin position="373"/>
        <end position="382"/>
    </location>
</feature>
<accession>A0A5D4JKW5</accession>
<dbReference type="EMBL" id="VSZQ01000034">
    <property type="protein sequence ID" value="TYR64979.1"/>
    <property type="molecule type" value="Genomic_DNA"/>
</dbReference>
<organism evidence="2 3">
    <name type="scientific">Streptomyces parvus</name>
    <dbReference type="NCBI Taxonomy" id="66428"/>
    <lineage>
        <taxon>Bacteria</taxon>
        <taxon>Bacillati</taxon>
        <taxon>Actinomycetota</taxon>
        <taxon>Actinomycetes</taxon>
        <taxon>Kitasatosporales</taxon>
        <taxon>Streptomycetaceae</taxon>
        <taxon>Streptomyces</taxon>
    </lineage>
</organism>
<feature type="region of interest" description="Disordered" evidence="1">
    <location>
        <begin position="1"/>
        <end position="21"/>
    </location>
</feature>
<evidence type="ECO:0000313" key="3">
    <source>
        <dbReference type="Proteomes" id="UP000323242"/>
    </source>
</evidence>
<keyword evidence="3" id="KW-1185">Reference proteome</keyword>
<gene>
    <name evidence="2" type="ORF">FY004_08760</name>
</gene>
<dbReference type="AlphaFoldDB" id="A0A5D4JKW5"/>
<evidence type="ECO:0000256" key="1">
    <source>
        <dbReference type="SAM" id="MobiDB-lite"/>
    </source>
</evidence>
<protein>
    <submittedName>
        <fullName evidence="2">Uncharacterized protein</fullName>
    </submittedName>
</protein>
<dbReference type="RefSeq" id="WP_148902013.1">
    <property type="nucleotide sequence ID" value="NZ_VSZQ01000034.1"/>
</dbReference>
<feature type="region of interest" description="Disordered" evidence="1">
    <location>
        <begin position="373"/>
        <end position="397"/>
    </location>
</feature>
<evidence type="ECO:0000313" key="2">
    <source>
        <dbReference type="EMBL" id="TYR64979.1"/>
    </source>
</evidence>